<organism evidence="1 2">
    <name type="scientific">Trifolium pratense</name>
    <name type="common">Red clover</name>
    <dbReference type="NCBI Taxonomy" id="57577"/>
    <lineage>
        <taxon>Eukaryota</taxon>
        <taxon>Viridiplantae</taxon>
        <taxon>Streptophyta</taxon>
        <taxon>Embryophyta</taxon>
        <taxon>Tracheophyta</taxon>
        <taxon>Spermatophyta</taxon>
        <taxon>Magnoliopsida</taxon>
        <taxon>eudicotyledons</taxon>
        <taxon>Gunneridae</taxon>
        <taxon>Pentapetalae</taxon>
        <taxon>rosids</taxon>
        <taxon>fabids</taxon>
        <taxon>Fabales</taxon>
        <taxon>Fabaceae</taxon>
        <taxon>Papilionoideae</taxon>
        <taxon>50 kb inversion clade</taxon>
        <taxon>NPAAA clade</taxon>
        <taxon>Hologalegina</taxon>
        <taxon>IRL clade</taxon>
        <taxon>Trifolieae</taxon>
        <taxon>Trifolium</taxon>
    </lineage>
</organism>
<name>A0A2K3KH42_TRIPR</name>
<protein>
    <submittedName>
        <fullName evidence="1">Auxilin-like protein</fullName>
    </submittedName>
</protein>
<accession>A0A2K3KH42</accession>
<comment type="caution">
    <text evidence="1">The sequence shown here is derived from an EMBL/GenBank/DDBJ whole genome shotgun (WGS) entry which is preliminary data.</text>
</comment>
<dbReference type="AlphaFoldDB" id="A0A2K3KH42"/>
<reference evidence="1 2" key="1">
    <citation type="journal article" date="2014" name="Am. J. Bot.">
        <title>Genome assembly and annotation for red clover (Trifolium pratense; Fabaceae).</title>
        <authorList>
            <person name="Istvanek J."/>
            <person name="Jaros M."/>
            <person name="Krenek A."/>
            <person name="Repkova J."/>
        </authorList>
    </citation>
    <scope>NUCLEOTIDE SEQUENCE [LARGE SCALE GENOMIC DNA]</scope>
    <source>
        <strain evidence="2">cv. Tatra</strain>
        <tissue evidence="1">Young leaves</tissue>
    </source>
</reference>
<gene>
    <name evidence="1" type="ORF">L195_g054627</name>
</gene>
<reference evidence="1 2" key="2">
    <citation type="journal article" date="2017" name="Front. Plant Sci.">
        <title>Gene Classification and Mining of Molecular Markers Useful in Red Clover (Trifolium pratense) Breeding.</title>
        <authorList>
            <person name="Istvanek J."/>
            <person name="Dluhosova J."/>
            <person name="Dluhos P."/>
            <person name="Patkova L."/>
            <person name="Nedelnik J."/>
            <person name="Repkova J."/>
        </authorList>
    </citation>
    <scope>NUCLEOTIDE SEQUENCE [LARGE SCALE GENOMIC DNA]</scope>
    <source>
        <strain evidence="2">cv. Tatra</strain>
        <tissue evidence="1">Young leaves</tissue>
    </source>
</reference>
<sequence>MLKIYLWLFPLMGRLTLPQADIMVYGWVGGKHDCVDLIGVSPLVVLGFADFTMGRAALKAASSKMAKAA</sequence>
<evidence type="ECO:0000313" key="1">
    <source>
        <dbReference type="EMBL" id="PNX65614.1"/>
    </source>
</evidence>
<evidence type="ECO:0000313" key="2">
    <source>
        <dbReference type="Proteomes" id="UP000236291"/>
    </source>
</evidence>
<dbReference type="Proteomes" id="UP000236291">
    <property type="component" value="Unassembled WGS sequence"/>
</dbReference>
<dbReference type="EMBL" id="ASHM01096199">
    <property type="protein sequence ID" value="PNX65614.1"/>
    <property type="molecule type" value="Genomic_DNA"/>
</dbReference>
<dbReference type="PANTHER" id="PTHR48462">
    <property type="entry name" value="PROTEIN, PUTATIVE-RELATED"/>
    <property type="match status" value="1"/>
</dbReference>
<proteinExistence type="predicted"/>
<dbReference type="PANTHER" id="PTHR48462:SF1">
    <property type="entry name" value="PROTEIN, PUTATIVE-RELATED"/>
    <property type="match status" value="1"/>
</dbReference>